<dbReference type="PANTHER" id="PTHR14211">
    <property type="entry name" value="GLIOMA SUPPRESSOR CANDIDATE REGION GENE 2"/>
    <property type="match status" value="1"/>
</dbReference>
<dbReference type="GO" id="GO:0005654">
    <property type="term" value="C:nucleoplasm"/>
    <property type="evidence" value="ECO:0007669"/>
    <property type="project" value="UniProtKB-SubCell"/>
</dbReference>
<evidence type="ECO:0000256" key="5">
    <source>
        <dbReference type="PIRNR" id="PIRNR017302"/>
    </source>
</evidence>
<sequence length="470" mass="52716">MPPRSSRKGKKEWRKNANTGGVDDALNAARDEAVVYGSALENKPDDSLFAVDLQGDAETTKRMKKEKLAKPLKSLSILQHRSAVPAPALKQHTRTISKADKDRLNTITKKKVSGPLGATFASQQGDSIATHGLTKAAKEAGQYDLWDDAVADKNEDMKKVDAAEGFEVVDLNRKPSVRLPSHPHYHTGVEPVEKPHAGQSYNPDSKSHEELLRLAYEREQLRKLKADKNAAVRRRYAQSKNVGGMELDVPESGDEEEESEEGEESDPSEEGDDNLQDDKEEAEDDDDDKDTSSATIRDKMRIADLREAKRRRKASLQLKKDKVERERTAFLKAQKHDIYQATGISKSLVKKLRKQQEKAEERKLAAAVKASGAGGFEGRKIGRHVVPSQEVDVTLGEDLSESLRGVKSEGNLFRDRFMSLQKRALVEPRQPVSWVLLFPVSLLANITPSAKRKYKLKEYETPAFRFWEKR</sequence>
<dbReference type="GO" id="GO:0000027">
    <property type="term" value="P:ribosomal large subunit assembly"/>
    <property type="evidence" value="ECO:0007669"/>
    <property type="project" value="UniProtKB-UniRule"/>
</dbReference>
<comment type="similarity">
    <text evidence="1 5">Belongs to the NOP53 family.</text>
</comment>
<comment type="subcellular location">
    <subcellularLocation>
        <location evidence="5">Nucleus</location>
        <location evidence="5">Nucleolus</location>
    </subcellularLocation>
    <subcellularLocation>
        <location evidence="5">Nucleus</location>
        <location evidence="5">Nucleoplasm</location>
    </subcellularLocation>
</comment>
<dbReference type="PIRSF" id="PIRSF017302">
    <property type="entry name" value="Gltscr2"/>
    <property type="match status" value="1"/>
</dbReference>
<accession>A0A4T0GZF9</accession>
<feature type="compositionally biased region" description="Basic and acidic residues" evidence="6">
    <location>
        <begin position="205"/>
        <end position="230"/>
    </location>
</feature>
<evidence type="ECO:0000313" key="7">
    <source>
        <dbReference type="EMBL" id="TIB08228.1"/>
    </source>
</evidence>
<evidence type="ECO:0000256" key="3">
    <source>
        <dbReference type="ARBA" id="ARBA00022517"/>
    </source>
</evidence>
<evidence type="ECO:0000313" key="8">
    <source>
        <dbReference type="Proteomes" id="UP000306954"/>
    </source>
</evidence>
<feature type="region of interest" description="Disordered" evidence="6">
    <location>
        <begin position="173"/>
        <end position="308"/>
    </location>
</feature>
<dbReference type="EMBL" id="SPOF01000063">
    <property type="protein sequence ID" value="TIB08228.1"/>
    <property type="molecule type" value="Genomic_DNA"/>
</dbReference>
<protein>
    <recommendedName>
        <fullName evidence="2 5">Ribosome biogenesis protein NOP53</fullName>
    </recommendedName>
</protein>
<evidence type="ECO:0000256" key="4">
    <source>
        <dbReference type="ARBA" id="ARBA00023242"/>
    </source>
</evidence>
<comment type="caution">
    <text evidence="7">The sequence shown here is derived from an EMBL/GenBank/DDBJ whole genome shotgun (WGS) entry which is preliminary data.</text>
</comment>
<feature type="region of interest" description="Disordered" evidence="6">
    <location>
        <begin position="1"/>
        <end position="25"/>
    </location>
</feature>
<dbReference type="Pfam" id="PF07767">
    <property type="entry name" value="Nop53"/>
    <property type="match status" value="1"/>
</dbReference>
<organism evidence="7 8">
    <name type="scientific">Wallemia ichthyophaga</name>
    <dbReference type="NCBI Taxonomy" id="245174"/>
    <lineage>
        <taxon>Eukaryota</taxon>
        <taxon>Fungi</taxon>
        <taxon>Dikarya</taxon>
        <taxon>Basidiomycota</taxon>
        <taxon>Wallemiomycotina</taxon>
        <taxon>Wallemiomycetes</taxon>
        <taxon>Wallemiales</taxon>
        <taxon>Wallemiaceae</taxon>
        <taxon>Wallemia</taxon>
    </lineage>
</organism>
<keyword evidence="4 5" id="KW-0539">Nucleus</keyword>
<reference evidence="7 8" key="1">
    <citation type="submission" date="2019-03" db="EMBL/GenBank/DDBJ databases">
        <title>Sequencing 23 genomes of Wallemia ichthyophaga.</title>
        <authorList>
            <person name="Gostincar C."/>
        </authorList>
    </citation>
    <scope>NUCLEOTIDE SEQUENCE [LARGE SCALE GENOMIC DNA]</scope>
    <source>
        <strain evidence="7 8">EXF-8621</strain>
    </source>
</reference>
<dbReference type="PANTHER" id="PTHR14211:SF7">
    <property type="entry name" value="RIBOSOME BIOGENESIS PROTEIN NOP53"/>
    <property type="match status" value="1"/>
</dbReference>
<dbReference type="Proteomes" id="UP000306954">
    <property type="component" value="Unassembled WGS sequence"/>
</dbReference>
<proteinExistence type="inferred from homology"/>
<comment type="function">
    <text evidence="5">May play a role in ribosome biogenesis.</text>
</comment>
<keyword evidence="3 5" id="KW-0690">Ribosome biogenesis</keyword>
<gene>
    <name evidence="7" type="ORF">E3P90_03750</name>
</gene>
<feature type="compositionally biased region" description="Basic residues" evidence="6">
    <location>
        <begin position="1"/>
        <end position="13"/>
    </location>
</feature>
<dbReference type="AlphaFoldDB" id="A0A4T0GZF9"/>
<feature type="compositionally biased region" description="Basic and acidic residues" evidence="6">
    <location>
        <begin position="296"/>
        <end position="307"/>
    </location>
</feature>
<evidence type="ECO:0000256" key="1">
    <source>
        <dbReference type="ARBA" id="ARBA00008838"/>
    </source>
</evidence>
<dbReference type="GO" id="GO:0006364">
    <property type="term" value="P:rRNA processing"/>
    <property type="evidence" value="ECO:0007669"/>
    <property type="project" value="TreeGrafter"/>
</dbReference>
<evidence type="ECO:0000256" key="6">
    <source>
        <dbReference type="SAM" id="MobiDB-lite"/>
    </source>
</evidence>
<feature type="compositionally biased region" description="Acidic residues" evidence="6">
    <location>
        <begin position="248"/>
        <end position="289"/>
    </location>
</feature>
<dbReference type="InterPro" id="IPR011687">
    <property type="entry name" value="Nop53/GLTSCR2"/>
</dbReference>
<dbReference type="GO" id="GO:0008097">
    <property type="term" value="F:5S rRNA binding"/>
    <property type="evidence" value="ECO:0007669"/>
    <property type="project" value="TreeGrafter"/>
</dbReference>
<dbReference type="GO" id="GO:0005730">
    <property type="term" value="C:nucleolus"/>
    <property type="evidence" value="ECO:0007669"/>
    <property type="project" value="UniProtKB-SubCell"/>
</dbReference>
<name>A0A4T0GZF9_WALIC</name>
<evidence type="ECO:0000256" key="2">
    <source>
        <dbReference type="ARBA" id="ARBA00018339"/>
    </source>
</evidence>